<dbReference type="PANTHER" id="PTHR30478:SF0">
    <property type="entry name" value="BETA SLIDING CLAMP"/>
    <property type="match status" value="1"/>
</dbReference>
<keyword evidence="7 10" id="KW-0235">DNA replication</keyword>
<feature type="domain" description="DNA polymerase III beta sliding clamp C-terminal" evidence="13">
    <location>
        <begin position="247"/>
        <end position="366"/>
    </location>
</feature>
<evidence type="ECO:0000256" key="6">
    <source>
        <dbReference type="ARBA" id="ARBA00022695"/>
    </source>
</evidence>
<dbReference type="GO" id="GO:0006271">
    <property type="term" value="P:DNA strand elongation involved in DNA replication"/>
    <property type="evidence" value="ECO:0007669"/>
    <property type="project" value="TreeGrafter"/>
</dbReference>
<evidence type="ECO:0000256" key="5">
    <source>
        <dbReference type="ARBA" id="ARBA00022679"/>
    </source>
</evidence>
<dbReference type="Gene3D" id="3.70.10.10">
    <property type="match status" value="1"/>
</dbReference>
<organism evidence="14 15">
    <name type="scientific">Alkalicella caledoniensis</name>
    <dbReference type="NCBI Taxonomy" id="2731377"/>
    <lineage>
        <taxon>Bacteria</taxon>
        <taxon>Bacillati</taxon>
        <taxon>Bacillota</taxon>
        <taxon>Clostridia</taxon>
        <taxon>Eubacteriales</taxon>
        <taxon>Proteinivoracaceae</taxon>
        <taxon>Alkalicella</taxon>
    </lineage>
</organism>
<dbReference type="PANTHER" id="PTHR30478">
    <property type="entry name" value="DNA POLYMERASE III SUBUNIT BETA"/>
    <property type="match status" value="1"/>
</dbReference>
<dbReference type="RefSeq" id="WP_213165362.1">
    <property type="nucleotide sequence ID" value="NZ_CP058559.1"/>
</dbReference>
<dbReference type="InterPro" id="IPR022634">
    <property type="entry name" value="DNA_polIII_beta_N"/>
</dbReference>
<dbReference type="GO" id="GO:0009360">
    <property type="term" value="C:DNA polymerase III complex"/>
    <property type="evidence" value="ECO:0007669"/>
    <property type="project" value="InterPro"/>
</dbReference>
<feature type="domain" description="DNA polymerase III beta sliding clamp N-terminal" evidence="11">
    <location>
        <begin position="1"/>
        <end position="118"/>
    </location>
</feature>
<evidence type="ECO:0000259" key="11">
    <source>
        <dbReference type="Pfam" id="PF00712"/>
    </source>
</evidence>
<comment type="subunit">
    <text evidence="10">Forms a ring-shaped head-to-tail homodimer around DNA.</text>
</comment>
<proteinExistence type="inferred from homology"/>
<feature type="domain" description="DNA polymerase III beta sliding clamp central" evidence="12">
    <location>
        <begin position="129"/>
        <end position="243"/>
    </location>
</feature>
<dbReference type="Pfam" id="PF02768">
    <property type="entry name" value="DNA_pol3_beta_3"/>
    <property type="match status" value="1"/>
</dbReference>
<evidence type="ECO:0000256" key="9">
    <source>
        <dbReference type="ARBA" id="ARBA00023125"/>
    </source>
</evidence>
<comment type="subcellular location">
    <subcellularLocation>
        <location evidence="1 10">Cytoplasm</location>
    </subcellularLocation>
</comment>
<dbReference type="Pfam" id="PF00712">
    <property type="entry name" value="DNA_pol3_beta"/>
    <property type="match status" value="1"/>
</dbReference>
<reference evidence="14 15" key="1">
    <citation type="submission" date="2020-07" db="EMBL/GenBank/DDBJ databases">
        <title>Alkalicella. sp. LB2 genome.</title>
        <authorList>
            <person name="Postec A."/>
            <person name="Quemeneur M."/>
        </authorList>
    </citation>
    <scope>NUCLEOTIDE SEQUENCE [LARGE SCALE GENOMIC DNA]</scope>
    <source>
        <strain evidence="14 15">LB2</strain>
    </source>
</reference>
<dbReference type="GO" id="GO:0003677">
    <property type="term" value="F:DNA binding"/>
    <property type="evidence" value="ECO:0007669"/>
    <property type="project" value="UniProtKB-UniRule"/>
</dbReference>
<evidence type="ECO:0000256" key="1">
    <source>
        <dbReference type="ARBA" id="ARBA00004496"/>
    </source>
</evidence>
<dbReference type="InterPro" id="IPR046938">
    <property type="entry name" value="DNA_clamp_sf"/>
</dbReference>
<dbReference type="GO" id="GO:0003887">
    <property type="term" value="F:DNA-directed DNA polymerase activity"/>
    <property type="evidence" value="ECO:0007669"/>
    <property type="project" value="UniProtKB-UniRule"/>
</dbReference>
<dbReference type="PIRSF" id="PIRSF000804">
    <property type="entry name" value="DNA_pol_III_b"/>
    <property type="match status" value="1"/>
</dbReference>
<evidence type="ECO:0000256" key="3">
    <source>
        <dbReference type="ARBA" id="ARBA00021035"/>
    </source>
</evidence>
<dbReference type="SUPFAM" id="SSF55979">
    <property type="entry name" value="DNA clamp"/>
    <property type="match status" value="3"/>
</dbReference>
<evidence type="ECO:0000256" key="4">
    <source>
        <dbReference type="ARBA" id="ARBA00022490"/>
    </source>
</evidence>
<evidence type="ECO:0000256" key="8">
    <source>
        <dbReference type="ARBA" id="ARBA00022932"/>
    </source>
</evidence>
<dbReference type="Gene3D" id="3.10.150.10">
    <property type="entry name" value="DNA Polymerase III, subunit A, domain 2"/>
    <property type="match status" value="1"/>
</dbReference>
<evidence type="ECO:0000313" key="15">
    <source>
        <dbReference type="Proteomes" id="UP000516160"/>
    </source>
</evidence>
<dbReference type="SMART" id="SM00480">
    <property type="entry name" value="POL3Bc"/>
    <property type="match status" value="1"/>
</dbReference>
<keyword evidence="6 10" id="KW-0548">Nucleotidyltransferase</keyword>
<keyword evidence="9" id="KW-0238">DNA-binding</keyword>
<protein>
    <recommendedName>
        <fullName evidence="3 10">Beta sliding clamp</fullName>
    </recommendedName>
</protein>
<dbReference type="CDD" id="cd00140">
    <property type="entry name" value="beta_clamp"/>
    <property type="match status" value="1"/>
</dbReference>
<dbReference type="InterPro" id="IPR022635">
    <property type="entry name" value="DNA_polIII_beta_C"/>
</dbReference>
<keyword evidence="15" id="KW-1185">Reference proteome</keyword>
<evidence type="ECO:0000256" key="7">
    <source>
        <dbReference type="ARBA" id="ARBA00022705"/>
    </source>
</evidence>
<name>A0A7G9W8I6_ALKCA</name>
<keyword evidence="5 10" id="KW-0808">Transferase</keyword>
<dbReference type="InterPro" id="IPR022637">
    <property type="entry name" value="DNA_polIII_beta_cen"/>
</dbReference>
<sequence>MEFLCSQEDLLTALSVTQRGISSKSTIPILSGVLLVLKGDELTIKATDLEVAIEYKLDVKGINDGEIILQAKIFGDIVRKLPKGELNLTINDEKVVFIKSGSVNIQLTGQNSSEFPEFPKIPDQKSISISENIFKSMIKQTVISIATEEIRPVLTGVLFEIKNNTFNMVATDGHRLSYRIGIVTDEVESEIKTVVPGRAVNELQRILLEDDDKNIDIYVNNNIVFFVLDHITFSTRVIEGKYPPYEQIIPKEYKTKIKITTKDLLNAIERAELLSRDGSRSLVKFNLDNVLNIKSNNPNLGSSDENIAIEKEGEDLVIAFNAKLITDCLKIVDCPEITMEFSGAFNPCLIKPAIGDNFLYLVLPIRTA</sequence>
<dbReference type="AlphaFoldDB" id="A0A7G9W8I6"/>
<comment type="function">
    <text evidence="10">Confers DNA tethering and processivity to DNA polymerases and other proteins. Acts as a clamp, forming a ring around DNA (a reaction catalyzed by the clamp-loading complex) which diffuses in an ATP-independent manner freely and bidirectionally along dsDNA. Initially characterized for its ability to contact the catalytic subunit of DNA polymerase III (Pol III), a complex, multichain enzyme responsible for most of the replicative synthesis in bacteria; Pol III exhibits 3'-5' exonuclease proofreading activity. The beta chain is required for initiation of replication as well as for processivity of DNA replication.</text>
</comment>
<dbReference type="EMBL" id="CP058559">
    <property type="protein sequence ID" value="QNO14998.1"/>
    <property type="molecule type" value="Genomic_DNA"/>
</dbReference>
<dbReference type="GO" id="GO:0005737">
    <property type="term" value="C:cytoplasm"/>
    <property type="evidence" value="ECO:0007669"/>
    <property type="project" value="UniProtKB-SubCell"/>
</dbReference>
<keyword evidence="8 10" id="KW-0239">DNA-directed DNA polymerase</keyword>
<accession>A0A7G9W8I6</accession>
<evidence type="ECO:0000259" key="12">
    <source>
        <dbReference type="Pfam" id="PF02767"/>
    </source>
</evidence>
<keyword evidence="4 10" id="KW-0963">Cytoplasm</keyword>
<evidence type="ECO:0000313" key="14">
    <source>
        <dbReference type="EMBL" id="QNO14998.1"/>
    </source>
</evidence>
<dbReference type="Proteomes" id="UP000516160">
    <property type="component" value="Chromosome"/>
</dbReference>
<dbReference type="NCBIfam" id="TIGR00663">
    <property type="entry name" value="dnan"/>
    <property type="match status" value="1"/>
</dbReference>
<dbReference type="GO" id="GO:0008408">
    <property type="term" value="F:3'-5' exonuclease activity"/>
    <property type="evidence" value="ECO:0007669"/>
    <property type="project" value="InterPro"/>
</dbReference>
<dbReference type="InterPro" id="IPR001001">
    <property type="entry name" value="DNA_polIII_beta"/>
</dbReference>
<comment type="similarity">
    <text evidence="2 10">Belongs to the beta sliding clamp family.</text>
</comment>
<dbReference type="KEGG" id="acae:HYG86_09575"/>
<evidence type="ECO:0000256" key="2">
    <source>
        <dbReference type="ARBA" id="ARBA00010752"/>
    </source>
</evidence>
<evidence type="ECO:0000256" key="10">
    <source>
        <dbReference type="PIRNR" id="PIRNR000804"/>
    </source>
</evidence>
<evidence type="ECO:0000259" key="13">
    <source>
        <dbReference type="Pfam" id="PF02768"/>
    </source>
</evidence>
<dbReference type="Pfam" id="PF02767">
    <property type="entry name" value="DNA_pol3_beta_2"/>
    <property type="match status" value="1"/>
</dbReference>
<gene>
    <name evidence="14" type="primary">dnaN</name>
    <name evidence="14" type="ORF">HYG86_09575</name>
</gene>